<evidence type="ECO:0000313" key="7">
    <source>
        <dbReference type="EMBL" id="TYC47469.1"/>
    </source>
</evidence>
<dbReference type="GO" id="GO:0005829">
    <property type="term" value="C:cytosol"/>
    <property type="evidence" value="ECO:0007669"/>
    <property type="project" value="TreeGrafter"/>
</dbReference>
<dbReference type="PANTHER" id="PTHR10996">
    <property type="entry name" value="2-HYDROXYACID DEHYDROGENASE-RELATED"/>
    <property type="match status" value="1"/>
</dbReference>
<accession>A0A6P2CTF5</accession>
<dbReference type="OrthoDB" id="9805416at2"/>
<dbReference type="Pfam" id="PF02826">
    <property type="entry name" value="2-Hacid_dh_C"/>
    <property type="match status" value="1"/>
</dbReference>
<dbReference type="FunFam" id="3.40.50.720:FF:000203">
    <property type="entry name" value="D-3-phosphoglycerate dehydrogenase (SerA)"/>
    <property type="match status" value="1"/>
</dbReference>
<dbReference type="InterPro" id="IPR006139">
    <property type="entry name" value="D-isomer_2_OHA_DH_cat_dom"/>
</dbReference>
<evidence type="ECO:0000313" key="8">
    <source>
        <dbReference type="Proteomes" id="UP000442244"/>
    </source>
</evidence>
<comment type="similarity">
    <text evidence="1 4">Belongs to the D-isomer specific 2-hydroxyacid dehydrogenase family.</text>
</comment>
<dbReference type="InterPro" id="IPR050223">
    <property type="entry name" value="D-isomer_2-hydroxyacid_DH"/>
</dbReference>
<evidence type="ECO:0000256" key="4">
    <source>
        <dbReference type="RuleBase" id="RU003719"/>
    </source>
</evidence>
<dbReference type="Pfam" id="PF00389">
    <property type="entry name" value="2-Hacid_dh"/>
    <property type="match status" value="1"/>
</dbReference>
<dbReference type="InterPro" id="IPR006140">
    <property type="entry name" value="D-isomer_DH_NAD-bd"/>
</dbReference>
<evidence type="ECO:0000256" key="3">
    <source>
        <dbReference type="ARBA" id="ARBA00023027"/>
    </source>
</evidence>
<dbReference type="RefSeq" id="WP_148605261.1">
    <property type="nucleotide sequence ID" value="NZ_BSUV01000001.1"/>
</dbReference>
<evidence type="ECO:0000259" key="5">
    <source>
        <dbReference type="Pfam" id="PF00389"/>
    </source>
</evidence>
<keyword evidence="2 4" id="KW-0560">Oxidoreductase</keyword>
<reference evidence="7 8" key="1">
    <citation type="submission" date="2019-01" db="EMBL/GenBank/DDBJ databases">
        <title>Leuconostoc litchii sp. nov., a novel lactic acid bacterium isolated from lychee.</title>
        <authorList>
            <person name="Wang L.-T."/>
        </authorList>
    </citation>
    <scope>NUCLEOTIDE SEQUENCE [LARGE SCALE GENOMIC DNA]</scope>
    <source>
        <strain evidence="7 8">MB7</strain>
    </source>
</reference>
<comment type="caution">
    <text evidence="7">The sequence shown here is derived from an EMBL/GenBank/DDBJ whole genome shotgun (WGS) entry which is preliminary data.</text>
</comment>
<dbReference type="InterPro" id="IPR036291">
    <property type="entry name" value="NAD(P)-bd_dom_sf"/>
</dbReference>
<dbReference type="SUPFAM" id="SSF52283">
    <property type="entry name" value="Formate/glycerate dehydrogenase catalytic domain-like"/>
    <property type="match status" value="1"/>
</dbReference>
<feature type="domain" description="D-isomer specific 2-hydroxyacid dehydrogenase NAD-binding" evidence="6">
    <location>
        <begin position="106"/>
        <end position="277"/>
    </location>
</feature>
<dbReference type="AlphaFoldDB" id="A0A6P2CTF5"/>
<dbReference type="Gene3D" id="3.40.50.720">
    <property type="entry name" value="NAD(P)-binding Rossmann-like Domain"/>
    <property type="match status" value="2"/>
</dbReference>
<dbReference type="GO" id="GO:0051287">
    <property type="term" value="F:NAD binding"/>
    <property type="evidence" value="ECO:0007669"/>
    <property type="project" value="InterPro"/>
</dbReference>
<keyword evidence="8" id="KW-1185">Reference proteome</keyword>
<feature type="domain" description="D-isomer specific 2-hydroxyacid dehydrogenase catalytic" evidence="5">
    <location>
        <begin position="5"/>
        <end position="308"/>
    </location>
</feature>
<organism evidence="7 8">
    <name type="scientific">Leuconostoc litchii</name>
    <dbReference type="NCBI Taxonomy" id="1981069"/>
    <lineage>
        <taxon>Bacteria</taxon>
        <taxon>Bacillati</taxon>
        <taxon>Bacillota</taxon>
        <taxon>Bacilli</taxon>
        <taxon>Lactobacillales</taxon>
        <taxon>Lactobacillaceae</taxon>
        <taxon>Leuconostoc</taxon>
    </lineage>
</organism>
<sequence length="309" mass="33558">MKKVLVSNMTSIKAIDYLENSGYKVIVNSQSSDDDFLSNSDVDGILIMMHPFGENLMSKMTNLKIVARHGVGYDNVDLDAANAHDIVVTNTPGANATAVAETAMMHIFMAGRLFYQRHEAITGNADNIFLAKHQGQELTGKTVGIIGYGHIGKEIDRMLSGFNVSVLAYARHQHEVANGHMATLAEIYEQADFIVTALPATVETKHMIDASVFKKMKKTAVLINIGRGALVDEKALIDALNNEEIAGAGLDVVEEEPIKADNPLLRLPNVFVTPHVAMISQEAMDNVALTAAEDIVRVLTGKQAMFPVK</sequence>
<dbReference type="EMBL" id="SDGY01000001">
    <property type="protein sequence ID" value="TYC47469.1"/>
    <property type="molecule type" value="Genomic_DNA"/>
</dbReference>
<keyword evidence="3" id="KW-0520">NAD</keyword>
<dbReference type="PROSITE" id="PS00671">
    <property type="entry name" value="D_2_HYDROXYACID_DH_3"/>
    <property type="match status" value="1"/>
</dbReference>
<name>A0A6P2CTF5_9LACO</name>
<evidence type="ECO:0000256" key="1">
    <source>
        <dbReference type="ARBA" id="ARBA00005854"/>
    </source>
</evidence>
<gene>
    <name evidence="7" type="ORF">ESZ47_04835</name>
</gene>
<dbReference type="GO" id="GO:0016618">
    <property type="term" value="F:hydroxypyruvate reductase [NAD(P)H] activity"/>
    <property type="evidence" value="ECO:0007669"/>
    <property type="project" value="TreeGrafter"/>
</dbReference>
<dbReference type="Proteomes" id="UP000442244">
    <property type="component" value="Unassembled WGS sequence"/>
</dbReference>
<protein>
    <submittedName>
        <fullName evidence="7">Hydroxyacid dehydrogenase</fullName>
    </submittedName>
</protein>
<dbReference type="PANTHER" id="PTHR10996:SF178">
    <property type="entry name" value="2-HYDROXYACID DEHYDROGENASE YGL185C-RELATED"/>
    <property type="match status" value="1"/>
</dbReference>
<evidence type="ECO:0000256" key="2">
    <source>
        <dbReference type="ARBA" id="ARBA00023002"/>
    </source>
</evidence>
<evidence type="ECO:0000259" key="6">
    <source>
        <dbReference type="Pfam" id="PF02826"/>
    </source>
</evidence>
<dbReference type="SUPFAM" id="SSF51735">
    <property type="entry name" value="NAD(P)-binding Rossmann-fold domains"/>
    <property type="match status" value="1"/>
</dbReference>
<dbReference type="InterPro" id="IPR029753">
    <property type="entry name" value="D-isomer_DH_CS"/>
</dbReference>
<dbReference type="CDD" id="cd12172">
    <property type="entry name" value="PGDH_like_2"/>
    <property type="match status" value="1"/>
</dbReference>
<proteinExistence type="inferred from homology"/>
<dbReference type="GO" id="GO:0030267">
    <property type="term" value="F:glyoxylate reductase (NADPH) activity"/>
    <property type="evidence" value="ECO:0007669"/>
    <property type="project" value="TreeGrafter"/>
</dbReference>